<feature type="domain" description="Ubiquitin-like" evidence="4">
    <location>
        <begin position="1"/>
        <end position="76"/>
    </location>
</feature>
<evidence type="ECO:0000259" key="4">
    <source>
        <dbReference type="PROSITE" id="PS50053"/>
    </source>
</evidence>
<keyword evidence="2" id="KW-0539">Nucleus</keyword>
<dbReference type="Pfam" id="PF00240">
    <property type="entry name" value="ubiquitin"/>
    <property type="match status" value="1"/>
</dbReference>
<dbReference type="InterPro" id="IPR019954">
    <property type="entry name" value="Ubiquitin_CS"/>
</dbReference>
<name>A0A6B2LGZ1_9EUKA</name>
<evidence type="ECO:0000313" key="5">
    <source>
        <dbReference type="EMBL" id="NDV36090.1"/>
    </source>
</evidence>
<dbReference type="SUPFAM" id="SSF54236">
    <property type="entry name" value="Ubiquitin-like"/>
    <property type="match status" value="1"/>
</dbReference>
<feature type="region of interest" description="Disordered" evidence="3">
    <location>
        <begin position="77"/>
        <end position="140"/>
    </location>
</feature>
<dbReference type="InterPro" id="IPR019956">
    <property type="entry name" value="Ubiquitin_dom"/>
</dbReference>
<dbReference type="InterPro" id="IPR050158">
    <property type="entry name" value="Ubiquitin_ubiquitin-like"/>
</dbReference>
<reference evidence="5" key="1">
    <citation type="journal article" date="2020" name="J. Eukaryot. Microbiol.">
        <title>De novo Sequencing, Assembly and Annotation of the Transcriptome for the Free-Living Testate Amoeba Arcella intermedia.</title>
        <authorList>
            <person name="Ribeiro G.M."/>
            <person name="Porfirio-Sousa A.L."/>
            <person name="Maurer-Alcala X.X."/>
            <person name="Katz L.A."/>
            <person name="Lahr D.J.G."/>
        </authorList>
    </citation>
    <scope>NUCLEOTIDE SEQUENCE</scope>
</reference>
<dbReference type="PRINTS" id="PR00348">
    <property type="entry name" value="UBIQUITIN"/>
</dbReference>
<dbReference type="InterPro" id="IPR000626">
    <property type="entry name" value="Ubiquitin-like_dom"/>
</dbReference>
<feature type="compositionally biased region" description="Low complexity" evidence="3">
    <location>
        <begin position="77"/>
        <end position="87"/>
    </location>
</feature>
<dbReference type="PROSITE" id="PS00299">
    <property type="entry name" value="UBIQUITIN_1"/>
    <property type="match status" value="1"/>
</dbReference>
<feature type="compositionally biased region" description="Basic and acidic residues" evidence="3">
    <location>
        <begin position="174"/>
        <end position="194"/>
    </location>
</feature>
<dbReference type="GO" id="GO:0005634">
    <property type="term" value="C:nucleus"/>
    <property type="evidence" value="ECO:0007669"/>
    <property type="project" value="UniProtKB-SubCell"/>
</dbReference>
<evidence type="ECO:0000256" key="1">
    <source>
        <dbReference type="ARBA" id="ARBA00004123"/>
    </source>
</evidence>
<organism evidence="5">
    <name type="scientific">Arcella intermedia</name>
    <dbReference type="NCBI Taxonomy" id="1963864"/>
    <lineage>
        <taxon>Eukaryota</taxon>
        <taxon>Amoebozoa</taxon>
        <taxon>Tubulinea</taxon>
        <taxon>Elardia</taxon>
        <taxon>Arcellinida</taxon>
        <taxon>Sphaerothecina</taxon>
        <taxon>Arcellidae</taxon>
        <taxon>Arcella</taxon>
    </lineage>
</organism>
<comment type="subcellular location">
    <subcellularLocation>
        <location evidence="1">Nucleus</location>
    </subcellularLocation>
</comment>
<dbReference type="PANTHER" id="PTHR10666">
    <property type="entry name" value="UBIQUITIN"/>
    <property type="match status" value="1"/>
</dbReference>
<sequence>MIYVKTLTGKTIAVEIELSSTVRQLKEAIQDKEGIPPDQQRLIFAGKQLTEEKKTLSEYNLKVESTVHLVLRLNRKASSASSSSSGAPKKKPAPAPVVRKAGSSSSNSSEVMKKKVTPVPRVKASRSSSDSSSVGVPIAKTAAPIAKTRVSIELTMDSPKIQVPAPKVKGPASKVKESAPKAKESKQSEGDLKERKYKARKAVLDELLSEQLLSNEQHQLYNSKVKSNLGLN</sequence>
<dbReference type="SMART" id="SM00213">
    <property type="entry name" value="UBQ"/>
    <property type="match status" value="1"/>
</dbReference>
<dbReference type="EMBL" id="GIBP01007121">
    <property type="protein sequence ID" value="NDV36090.1"/>
    <property type="molecule type" value="Transcribed_RNA"/>
</dbReference>
<accession>A0A6B2LGZ1</accession>
<dbReference type="FunFam" id="3.10.20.90:FF:000160">
    <property type="entry name" value="Polyubiquitin-C"/>
    <property type="match status" value="1"/>
</dbReference>
<feature type="region of interest" description="Disordered" evidence="3">
    <location>
        <begin position="157"/>
        <end position="196"/>
    </location>
</feature>
<dbReference type="AlphaFoldDB" id="A0A6B2LGZ1"/>
<evidence type="ECO:0000256" key="3">
    <source>
        <dbReference type="SAM" id="MobiDB-lite"/>
    </source>
</evidence>
<evidence type="ECO:0000256" key="2">
    <source>
        <dbReference type="ARBA" id="ARBA00023242"/>
    </source>
</evidence>
<dbReference type="Gene3D" id="3.10.20.90">
    <property type="entry name" value="Phosphatidylinositol 3-kinase Catalytic Subunit, Chain A, domain 1"/>
    <property type="match status" value="1"/>
</dbReference>
<dbReference type="InterPro" id="IPR029071">
    <property type="entry name" value="Ubiquitin-like_domsf"/>
</dbReference>
<dbReference type="PROSITE" id="PS50053">
    <property type="entry name" value="UBIQUITIN_2"/>
    <property type="match status" value="1"/>
</dbReference>
<proteinExistence type="predicted"/>
<protein>
    <recommendedName>
        <fullName evidence="4">Ubiquitin-like domain-containing protein</fullName>
    </recommendedName>
</protein>